<dbReference type="Pfam" id="PF21243">
    <property type="entry name" value="ECT2_BRCT0"/>
    <property type="match status" value="1"/>
</dbReference>
<dbReference type="EMBL" id="VSWD01000008">
    <property type="protein sequence ID" value="KAK3094448.1"/>
    <property type="molecule type" value="Genomic_DNA"/>
</dbReference>
<name>A0AA88XYU1_PINIB</name>
<dbReference type="Gene3D" id="1.20.900.10">
    <property type="entry name" value="Dbl homology (DH) domain"/>
    <property type="match status" value="1"/>
</dbReference>
<dbReference type="Pfam" id="PF00533">
    <property type="entry name" value="BRCT"/>
    <property type="match status" value="1"/>
</dbReference>
<dbReference type="GO" id="GO:0005634">
    <property type="term" value="C:nucleus"/>
    <property type="evidence" value="ECO:0007669"/>
    <property type="project" value="InterPro"/>
</dbReference>
<evidence type="ECO:0000259" key="2">
    <source>
        <dbReference type="PROSITE" id="PS50172"/>
    </source>
</evidence>
<dbReference type="GO" id="GO:0005085">
    <property type="term" value="F:guanyl-nucleotide exchange factor activity"/>
    <property type="evidence" value="ECO:0007669"/>
    <property type="project" value="InterPro"/>
</dbReference>
<dbReference type="Pfam" id="PF12738">
    <property type="entry name" value="PTCB-BRCT"/>
    <property type="match status" value="1"/>
</dbReference>
<dbReference type="CDD" id="cd17732">
    <property type="entry name" value="BRCT_Ect2_rpt2"/>
    <property type="match status" value="1"/>
</dbReference>
<dbReference type="InterPro" id="IPR011993">
    <property type="entry name" value="PH-like_dom_sf"/>
</dbReference>
<evidence type="ECO:0008006" key="5">
    <source>
        <dbReference type="Google" id="ProtNLM"/>
    </source>
</evidence>
<dbReference type="Pfam" id="PF21242">
    <property type="entry name" value="ECT2_PH"/>
    <property type="match status" value="1"/>
</dbReference>
<dbReference type="GO" id="GO:2000431">
    <property type="term" value="P:regulation of cytokinesis, actomyosin contractile ring assembly"/>
    <property type="evidence" value="ECO:0007669"/>
    <property type="project" value="InterPro"/>
</dbReference>
<dbReference type="Pfam" id="PF00621">
    <property type="entry name" value="RhoGEF"/>
    <property type="match status" value="1"/>
</dbReference>
<reference evidence="3" key="1">
    <citation type="submission" date="2019-08" db="EMBL/GenBank/DDBJ databases">
        <title>The improved chromosome-level genome for the pearl oyster Pinctada fucata martensii using PacBio sequencing and Hi-C.</title>
        <authorList>
            <person name="Zheng Z."/>
        </authorList>
    </citation>
    <scope>NUCLEOTIDE SEQUENCE</scope>
    <source>
        <strain evidence="3">ZZ-2019</strain>
        <tissue evidence="3">Adductor muscle</tissue>
    </source>
</reference>
<dbReference type="PROSITE" id="PS00741">
    <property type="entry name" value="DH_1"/>
    <property type="match status" value="1"/>
</dbReference>
<gene>
    <name evidence="3" type="ORF">FSP39_001856</name>
</gene>
<sequence>MSDRLTRAVEARHVLRLLEVEAYRKIHRMLHQYKNETQVILVGEETQENDELKAAIEKLNLVAHCSATGLDYVHKASELETIFVLSKFEGDVFHKLHKAEVRIVGPPLVMHCANRNEKIPVHGRPLYCTAMKGVIACLTGFSRTCRKEDLNHMVDLIHHMGGSLRKDISAKVTHLVSNCTDGEKYRFAVSFGTPIMSSEWIYKTWAERDAAEIVKATDEQMMQHRVPPFYKCCLCFYGFSEEEKKHMEELTIENGGIFASLGDEDVTHLVVDEQQINDLPTDIVLPHYVIRGEWFWGSIQMEACADETLYEYRKNGISVPGVLFTPDSTMCGSKSRKRKRLKENIAQLMSEGELDSPMFKRRSSDGRLSMSPNSFLDASNTPDKSDILADCSDNRDKSRVISTKISPRSQVVMELLQTEKNYVAILHTILNVFKSEIEKPNQYNGPILAAQDTKLIFGNIPPIYKVHCAIKDKLIDIIDNWRDDCSVGDIFITHADELNKAYPPFVNFFDQTKETIAKCDKTNSRFHAFLKVCQSKPECGRQSLTELLIRPVQRLPSVSLLLNDILKKTSKDNPDYGKLEKAINVLKEVMTYINEDRRKTEQQVVMFDVINEIDNCPVTLLSSHRSFIIKIDVIQLSDDPPGRGTPLALFLFSDTLEVCKRRTKYMNSVKSPALHKTPQKPYKHLYMLQLATIKRVLNCMESEDCKNSFGFIRRNQTDSEGKLFSFMVDSDDTPRKEFITSLAKKIAHTICLADHESLVASIEGKDLQISTNDLGRGTLSRAAKIGKRVSRAFSFNKTPNRLKRAVSTVSHAFSPNSKSQNTLLGSPNGRMLDRRLGSCVDLTDYISMSSYSSTTTLYEQSDTVSLAAFPVAEDMD</sequence>
<dbReference type="CDD" id="cd17733">
    <property type="entry name" value="BRCT_Ect2_rpt1"/>
    <property type="match status" value="1"/>
</dbReference>
<dbReference type="PANTHER" id="PTHR16777">
    <property type="entry name" value="PROTEIN ECT2"/>
    <property type="match status" value="1"/>
</dbReference>
<dbReference type="GO" id="GO:0005938">
    <property type="term" value="C:cell cortex"/>
    <property type="evidence" value="ECO:0007669"/>
    <property type="project" value="TreeGrafter"/>
</dbReference>
<dbReference type="AlphaFoldDB" id="A0AA88XYU1"/>
<dbReference type="Gene3D" id="2.30.29.30">
    <property type="entry name" value="Pleckstrin-homology domain (PH domain)/Phosphotyrosine-binding domain (PTB)"/>
    <property type="match status" value="1"/>
</dbReference>
<accession>A0AA88XYU1</accession>
<dbReference type="SUPFAM" id="SSF48065">
    <property type="entry name" value="DBL homology domain (DH-domain)"/>
    <property type="match status" value="1"/>
</dbReference>
<feature type="domain" description="BRCT" evidence="2">
    <location>
        <begin position="224"/>
        <end position="312"/>
    </location>
</feature>
<keyword evidence="4" id="KW-1185">Reference proteome</keyword>
<dbReference type="InterPro" id="IPR036420">
    <property type="entry name" value="BRCT_dom_sf"/>
</dbReference>
<dbReference type="GO" id="GO:0007399">
    <property type="term" value="P:nervous system development"/>
    <property type="evidence" value="ECO:0007669"/>
    <property type="project" value="TreeGrafter"/>
</dbReference>
<dbReference type="Gene3D" id="3.40.50.10190">
    <property type="entry name" value="BRCT domain"/>
    <property type="match status" value="3"/>
</dbReference>
<comment type="caution">
    <text evidence="3">The sequence shown here is derived from an EMBL/GenBank/DDBJ whole genome shotgun (WGS) entry which is preliminary data.</text>
</comment>
<feature type="domain" description="DH" evidence="1">
    <location>
        <begin position="407"/>
        <end position="596"/>
    </location>
</feature>
<evidence type="ECO:0000259" key="1">
    <source>
        <dbReference type="PROSITE" id="PS50010"/>
    </source>
</evidence>
<organism evidence="3 4">
    <name type="scientific">Pinctada imbricata</name>
    <name type="common">Atlantic pearl-oyster</name>
    <name type="synonym">Pinctada martensii</name>
    <dbReference type="NCBI Taxonomy" id="66713"/>
    <lineage>
        <taxon>Eukaryota</taxon>
        <taxon>Metazoa</taxon>
        <taxon>Spiralia</taxon>
        <taxon>Lophotrochozoa</taxon>
        <taxon>Mollusca</taxon>
        <taxon>Bivalvia</taxon>
        <taxon>Autobranchia</taxon>
        <taxon>Pteriomorphia</taxon>
        <taxon>Pterioida</taxon>
        <taxon>Pterioidea</taxon>
        <taxon>Pteriidae</taxon>
        <taxon>Pinctada</taxon>
    </lineage>
</organism>
<protein>
    <recommendedName>
        <fullName evidence="5">Protein ECT2</fullName>
    </recommendedName>
</protein>
<feature type="domain" description="BRCT" evidence="2">
    <location>
        <begin position="126"/>
        <end position="204"/>
    </location>
</feature>
<dbReference type="InterPro" id="IPR026817">
    <property type="entry name" value="Ect2"/>
</dbReference>
<dbReference type="SUPFAM" id="SSF52113">
    <property type="entry name" value="BRCT domain"/>
    <property type="match status" value="2"/>
</dbReference>
<evidence type="ECO:0000313" key="4">
    <source>
        <dbReference type="Proteomes" id="UP001186944"/>
    </source>
</evidence>
<dbReference type="GO" id="GO:0035556">
    <property type="term" value="P:intracellular signal transduction"/>
    <property type="evidence" value="ECO:0007669"/>
    <property type="project" value="InterPro"/>
</dbReference>
<dbReference type="PROSITE" id="PS50172">
    <property type="entry name" value="BRCT"/>
    <property type="match status" value="2"/>
</dbReference>
<dbReference type="SMART" id="SM00325">
    <property type="entry name" value="RhoGEF"/>
    <property type="match status" value="1"/>
</dbReference>
<dbReference type="CDD" id="cd01229">
    <property type="entry name" value="PH_Ect2"/>
    <property type="match status" value="1"/>
</dbReference>
<dbReference type="GO" id="GO:0005096">
    <property type="term" value="F:GTPase activator activity"/>
    <property type="evidence" value="ECO:0007669"/>
    <property type="project" value="InterPro"/>
</dbReference>
<dbReference type="InterPro" id="IPR049395">
    <property type="entry name" value="ECT2_PH"/>
</dbReference>
<proteinExistence type="predicted"/>
<dbReference type="CDD" id="cd00160">
    <property type="entry name" value="RhoGEF"/>
    <property type="match status" value="1"/>
</dbReference>
<dbReference type="InterPro" id="IPR000219">
    <property type="entry name" value="DH_dom"/>
</dbReference>
<dbReference type="GO" id="GO:0000281">
    <property type="term" value="P:mitotic cytokinesis"/>
    <property type="evidence" value="ECO:0007669"/>
    <property type="project" value="TreeGrafter"/>
</dbReference>
<dbReference type="InterPro" id="IPR001331">
    <property type="entry name" value="GDS_CDC24_CS"/>
</dbReference>
<evidence type="ECO:0000313" key="3">
    <source>
        <dbReference type="EMBL" id="KAK3094448.1"/>
    </source>
</evidence>
<dbReference type="InterPro" id="IPR035899">
    <property type="entry name" value="DBL_dom_sf"/>
</dbReference>
<dbReference type="InterPro" id="IPR049396">
    <property type="entry name" value="ECT2_BRCT0"/>
</dbReference>
<dbReference type="PROSITE" id="PS50010">
    <property type="entry name" value="DH_2"/>
    <property type="match status" value="1"/>
</dbReference>
<dbReference type="SMART" id="SM00292">
    <property type="entry name" value="BRCT"/>
    <property type="match status" value="2"/>
</dbReference>
<dbReference type="PANTHER" id="PTHR16777:SF2">
    <property type="entry name" value="PROTEIN ECT2"/>
    <property type="match status" value="1"/>
</dbReference>
<dbReference type="Proteomes" id="UP001186944">
    <property type="component" value="Unassembled WGS sequence"/>
</dbReference>
<dbReference type="InterPro" id="IPR001357">
    <property type="entry name" value="BRCT_dom"/>
</dbReference>